<evidence type="ECO:0000313" key="3">
    <source>
        <dbReference type="Proteomes" id="UP001484179"/>
    </source>
</evidence>
<reference evidence="2 3" key="1">
    <citation type="submission" date="2024-04" db="EMBL/GenBank/DDBJ databases">
        <title>Biological Control Activity of Plant Growth Promoting Rhizobacteria Burkholderia pyrrocinia BX1 against Tobacco black shank Introduction Tobacco black shank (TBS) caused by the oomycete Phytophthora. nicotianae (P. nicotianae) has become a destructive soil.</title>
        <authorList>
            <person name="Liu X."/>
            <person name="Shu C."/>
        </authorList>
    </citation>
    <scope>NUCLEOTIDE SEQUENCE [LARGE SCALE GENOMIC DNA]</scope>
    <source>
        <strain evidence="2 3">BX1</strain>
    </source>
</reference>
<organism evidence="2 3">
    <name type="scientific">Burkholderia pyrrocinia</name>
    <name type="common">Pseudomonas pyrrocinia</name>
    <dbReference type="NCBI Taxonomy" id="60550"/>
    <lineage>
        <taxon>Bacteria</taxon>
        <taxon>Pseudomonadati</taxon>
        <taxon>Pseudomonadota</taxon>
        <taxon>Betaproteobacteria</taxon>
        <taxon>Burkholderiales</taxon>
        <taxon>Burkholderiaceae</taxon>
        <taxon>Burkholderia</taxon>
        <taxon>Burkholderia cepacia complex</taxon>
    </lineage>
</organism>
<protein>
    <submittedName>
        <fullName evidence="2">Tetratricopeptide repeat protein</fullName>
    </submittedName>
</protein>
<sequence length="160" mass="17696">MSHAEHIRSLRRSGQHEAAKALAVELAILNPFDAELLYEAACVHDFLGLGAVAISFYCAALAGKLPEEMEKGAYLGLCSTYRSRGDHTQALAVINKGLLRFPSAPDLRVFQAMTFYNLNRSKDAVATLLHVLCETAADPDIRKHERAILLYASDLDRQWP</sequence>
<dbReference type="Proteomes" id="UP001484179">
    <property type="component" value="Chromosome 2"/>
</dbReference>
<feature type="domain" description="Tetratrico peptide repeat group 5" evidence="1">
    <location>
        <begin position="36"/>
        <end position="154"/>
    </location>
</feature>
<dbReference type="SUPFAM" id="SSF48452">
    <property type="entry name" value="TPR-like"/>
    <property type="match status" value="1"/>
</dbReference>
<evidence type="ECO:0000259" key="1">
    <source>
        <dbReference type="Pfam" id="PF12688"/>
    </source>
</evidence>
<dbReference type="Pfam" id="PF12688">
    <property type="entry name" value="TPR_5"/>
    <property type="match status" value="1"/>
</dbReference>
<gene>
    <name evidence="2" type="ORF">WN985_29400</name>
</gene>
<dbReference type="InterPro" id="IPR011990">
    <property type="entry name" value="TPR-like_helical_dom_sf"/>
</dbReference>
<evidence type="ECO:0000313" key="2">
    <source>
        <dbReference type="EMBL" id="WZW56635.1"/>
    </source>
</evidence>
<keyword evidence="3" id="KW-1185">Reference proteome</keyword>
<dbReference type="RefSeq" id="WP_342310493.1">
    <property type="nucleotide sequence ID" value="NZ_CP150850.1"/>
</dbReference>
<dbReference type="Gene3D" id="1.25.40.10">
    <property type="entry name" value="Tetratricopeptide repeat domain"/>
    <property type="match status" value="1"/>
</dbReference>
<name>A0ABZ3BT34_BURPY</name>
<accession>A0ABZ3BT34</accession>
<proteinExistence type="predicted"/>
<dbReference type="InterPro" id="IPR041656">
    <property type="entry name" value="TPR_5"/>
</dbReference>
<dbReference type="EMBL" id="CP150850">
    <property type="protein sequence ID" value="WZW56635.1"/>
    <property type="molecule type" value="Genomic_DNA"/>
</dbReference>